<accession>A0A495Q9E3</accession>
<keyword evidence="3" id="KW-1185">Reference proteome</keyword>
<gene>
    <name evidence="2" type="ORF">BZB76_6320</name>
</gene>
<comment type="caution">
    <text evidence="2">The sequence shown here is derived from an EMBL/GenBank/DDBJ whole genome shotgun (WGS) entry which is preliminary data.</text>
</comment>
<organism evidence="2 3">
    <name type="scientific">Actinomadura pelletieri DSM 43383</name>
    <dbReference type="NCBI Taxonomy" id="1120940"/>
    <lineage>
        <taxon>Bacteria</taxon>
        <taxon>Bacillati</taxon>
        <taxon>Actinomycetota</taxon>
        <taxon>Actinomycetes</taxon>
        <taxon>Streptosporangiales</taxon>
        <taxon>Thermomonosporaceae</taxon>
        <taxon>Actinomadura</taxon>
    </lineage>
</organism>
<evidence type="ECO:0000313" key="2">
    <source>
        <dbReference type="EMBL" id="RKS68077.1"/>
    </source>
</evidence>
<protein>
    <submittedName>
        <fullName evidence="2">Uncharacterized protein</fullName>
    </submittedName>
</protein>
<dbReference type="AlphaFoldDB" id="A0A495Q9E3"/>
<feature type="region of interest" description="Disordered" evidence="1">
    <location>
        <begin position="204"/>
        <end position="242"/>
    </location>
</feature>
<sequence>MWGRSPHRGVGGAVQQWRWRESNPTVNAQADLIRHLVQATAAPVRCGLLEVGVAYAELLGWLYQDADLQQSGYWRTFGDGPPLRQSAARQHALTSRAMQAIDERDAGAVVDYAHAALDDEPRMCPKVRVLALVHLGHGITMAGDRPAADAAFDRAEMLKMTAWRRSPAQEKKLKQVQVYLPRVDDPTRGAWRGLGALIAGRADGGRAAQGGAHGRPASSPVTSVRPSPHLCSPRTGMVPPAG</sequence>
<dbReference type="EMBL" id="RBWU01000008">
    <property type="protein sequence ID" value="RKS68077.1"/>
    <property type="molecule type" value="Genomic_DNA"/>
</dbReference>
<dbReference type="Proteomes" id="UP000274601">
    <property type="component" value="Unassembled WGS sequence"/>
</dbReference>
<evidence type="ECO:0000256" key="1">
    <source>
        <dbReference type="SAM" id="MobiDB-lite"/>
    </source>
</evidence>
<evidence type="ECO:0000313" key="3">
    <source>
        <dbReference type="Proteomes" id="UP000274601"/>
    </source>
</evidence>
<reference evidence="2 3" key="1">
    <citation type="submission" date="2018-10" db="EMBL/GenBank/DDBJ databases">
        <title>Genomic Encyclopedia of Archaeal and Bacterial Type Strains, Phase II (KMG-II): from individual species to whole genera.</title>
        <authorList>
            <person name="Goeker M."/>
        </authorList>
    </citation>
    <scope>NUCLEOTIDE SEQUENCE [LARGE SCALE GENOMIC DNA]</scope>
    <source>
        <strain evidence="2 3">DSM 43383</strain>
    </source>
</reference>
<proteinExistence type="predicted"/>
<name>A0A495Q9E3_9ACTN</name>